<feature type="region of interest" description="Disordered" evidence="1">
    <location>
        <begin position="270"/>
        <end position="289"/>
    </location>
</feature>
<protein>
    <recommendedName>
        <fullName evidence="5">Transmembrane protein</fullName>
    </recommendedName>
</protein>
<feature type="transmembrane region" description="Helical" evidence="2">
    <location>
        <begin position="27"/>
        <end position="49"/>
    </location>
</feature>
<comment type="caution">
    <text evidence="3">The sequence shown here is derived from an EMBL/GenBank/DDBJ whole genome shotgun (WGS) entry which is preliminary data.</text>
</comment>
<accession>A0A5J4W672</accession>
<feature type="transmembrane region" description="Helical" evidence="2">
    <location>
        <begin position="213"/>
        <end position="236"/>
    </location>
</feature>
<evidence type="ECO:0000256" key="2">
    <source>
        <dbReference type="SAM" id="Phobius"/>
    </source>
</evidence>
<name>A0A5J4W672_9EUKA</name>
<dbReference type="Proteomes" id="UP000324800">
    <property type="component" value="Unassembled WGS sequence"/>
</dbReference>
<feature type="transmembrane region" description="Helical" evidence="2">
    <location>
        <begin position="107"/>
        <end position="129"/>
    </location>
</feature>
<evidence type="ECO:0000256" key="1">
    <source>
        <dbReference type="SAM" id="MobiDB-lite"/>
    </source>
</evidence>
<keyword evidence="2" id="KW-0812">Transmembrane</keyword>
<organism evidence="3 4">
    <name type="scientific">Streblomastix strix</name>
    <dbReference type="NCBI Taxonomy" id="222440"/>
    <lineage>
        <taxon>Eukaryota</taxon>
        <taxon>Metamonada</taxon>
        <taxon>Preaxostyla</taxon>
        <taxon>Oxymonadida</taxon>
        <taxon>Streblomastigidae</taxon>
        <taxon>Streblomastix</taxon>
    </lineage>
</organism>
<dbReference type="AlphaFoldDB" id="A0A5J4W672"/>
<evidence type="ECO:0000313" key="3">
    <source>
        <dbReference type="EMBL" id="KAA6390003.1"/>
    </source>
</evidence>
<sequence length="355" mass="40621">MLNVFFGPFSCLFGNESIQCGNIRNGLLMAFCALYIFVLVTLTLIFRLFMHPFDIRNAGLFSCQSGQFYFLNQISTFIQIALICLFHNSTPNSIIKYSLLNPMLVSYLKIVVVIIGELMVIVLLIYIIWQQPFFRWEGNAIYAAYQGAKSFLFFEAAVLEFIQSSKISKAIETELVQQTDYPGNSLSINPISHIMHLSIFRNLDESEDKLNFILIWSSLFVGVFIIGIICFFLTRLRSMTKWVIKRGQIQLPLLPGKCVRSKKPIYGKIRKQNQGQQHKRNIKQNRDADNALQQPLNEVQRLRRDQSNSIFSYNEFIPISNIKGIPSISGQGVTSATNISKTKNEQNLQDKIFSP</sequence>
<feature type="transmembrane region" description="Helical" evidence="2">
    <location>
        <begin position="69"/>
        <end position="86"/>
    </location>
</feature>
<evidence type="ECO:0008006" key="5">
    <source>
        <dbReference type="Google" id="ProtNLM"/>
    </source>
</evidence>
<keyword evidence="2" id="KW-0472">Membrane</keyword>
<feature type="compositionally biased region" description="Basic residues" evidence="1">
    <location>
        <begin position="270"/>
        <end position="283"/>
    </location>
</feature>
<keyword evidence="2" id="KW-1133">Transmembrane helix</keyword>
<evidence type="ECO:0000313" key="4">
    <source>
        <dbReference type="Proteomes" id="UP000324800"/>
    </source>
</evidence>
<dbReference type="EMBL" id="SNRW01003383">
    <property type="protein sequence ID" value="KAA6390003.1"/>
    <property type="molecule type" value="Genomic_DNA"/>
</dbReference>
<gene>
    <name evidence="3" type="ORF">EZS28_014469</name>
</gene>
<proteinExistence type="predicted"/>
<reference evidence="3 4" key="1">
    <citation type="submission" date="2019-03" db="EMBL/GenBank/DDBJ databases">
        <title>Single cell metagenomics reveals metabolic interactions within the superorganism composed of flagellate Streblomastix strix and complex community of Bacteroidetes bacteria on its surface.</title>
        <authorList>
            <person name="Treitli S.C."/>
            <person name="Kolisko M."/>
            <person name="Husnik F."/>
            <person name="Keeling P."/>
            <person name="Hampl V."/>
        </authorList>
    </citation>
    <scope>NUCLEOTIDE SEQUENCE [LARGE SCALE GENOMIC DNA]</scope>
    <source>
        <strain evidence="3">ST1C</strain>
    </source>
</reference>